<dbReference type="InterPro" id="IPR027417">
    <property type="entry name" value="P-loop_NTPase"/>
</dbReference>
<keyword evidence="1 12" id="KW-0639">Primosome</keyword>
<keyword evidence="8 12" id="KW-0067">ATP-binding</keyword>
<feature type="binding site" evidence="12">
    <location>
        <position position="550"/>
    </location>
    <ligand>
        <name>Zn(2+)</name>
        <dbReference type="ChEBI" id="CHEBI:29105"/>
        <label>2</label>
    </ligand>
</feature>
<dbReference type="HAMAP" id="MF_00983">
    <property type="entry name" value="PriA"/>
    <property type="match status" value="1"/>
</dbReference>
<evidence type="ECO:0000256" key="2">
    <source>
        <dbReference type="ARBA" id="ARBA00022705"/>
    </source>
</evidence>
<accession>A0A2V4BV89</accession>
<dbReference type="GO" id="GO:0006310">
    <property type="term" value="P:DNA recombination"/>
    <property type="evidence" value="ECO:0007669"/>
    <property type="project" value="InterPro"/>
</dbReference>
<dbReference type="GO" id="GO:0003677">
    <property type="term" value="F:DNA binding"/>
    <property type="evidence" value="ECO:0007669"/>
    <property type="project" value="UniProtKB-UniRule"/>
</dbReference>
<dbReference type="RefSeq" id="WP_110348960.1">
    <property type="nucleotide sequence ID" value="NZ_QJHL01000010.1"/>
</dbReference>
<dbReference type="GO" id="GO:0043138">
    <property type="term" value="F:3'-5' DNA helicase activity"/>
    <property type="evidence" value="ECO:0007669"/>
    <property type="project" value="UniProtKB-EC"/>
</dbReference>
<evidence type="ECO:0000256" key="3">
    <source>
        <dbReference type="ARBA" id="ARBA00022723"/>
    </source>
</evidence>
<evidence type="ECO:0000313" key="16">
    <source>
        <dbReference type="Proteomes" id="UP000247681"/>
    </source>
</evidence>
<keyword evidence="10 12" id="KW-0413">Isomerase</keyword>
<organism evidence="15 16">
    <name type="scientific">Flavobacterium hydrophilum</name>
    <dbReference type="NCBI Taxonomy" id="2211445"/>
    <lineage>
        <taxon>Bacteria</taxon>
        <taxon>Pseudomonadati</taxon>
        <taxon>Bacteroidota</taxon>
        <taxon>Flavobacteriia</taxon>
        <taxon>Flavobacteriales</taxon>
        <taxon>Flavobacteriaceae</taxon>
        <taxon>Flavobacterium</taxon>
    </lineage>
</organism>
<feature type="binding site" evidence="12">
    <location>
        <position position="563"/>
    </location>
    <ligand>
        <name>Zn(2+)</name>
        <dbReference type="ChEBI" id="CHEBI:29105"/>
        <label>1</label>
    </ligand>
</feature>
<sequence>MFFVEVVLPLSLAKTFTYRISEAEFHFIKKGMRVAVPFGKSKIYTALVIDMHQNEPSLYEAKEIHQILDEKPIATEIQIKHWVWVANYYMCGIGDVYRGAFPAGLLLESETIISHKPNVTINDSELSDDEFLIYEALHHQSSLKVQDIISILNKKNILPVLQKLIAKDIIVLEEEIKENYKPKLVRYVKLHSKYESDSGLNELLEVLKNANKQKEIVLAYFQISASEKKPITVKKLVEVSNSTSAVVKALIEKEIFEEYYLQHDRVSFNGKASEKQLFLSDAQETALSEIKNSLSEKEVCLLHGVTSSGKTEIYIKLIEEYLETGKQILYLLPEIALTTQLVSRLRLHFGDKVAVFHSKYSNNERVEVWKQTLENSDKAQIVIGARSALFLPFNNLGLLIVDEEHEQTFKQTDPAPRYHARDAAIVLANFHNAKVLLGSATPSIETYFNTQIEKFGLVTITERYNNVRMPEVVLVDLKDKHFRKRMTGHFSDLLIEEIAEALSLGEQVILFQNRRGYSPIIECLTCGHVPHCQQCDVSLTFHKHKNQLRCHYCGYSIAKPTNCHSCSSIDLTTKGFGTEQIEQELMSLFPKAKTWRMDQDTTRGKFGFEKIIDSFKNREIDILVGTQMLAKGLDFDNVSLVGIMNADNMLHHPDFRAFERSFQMMTQVAGRAGRSEKQGKVVIQTYNPDHNTIQQVTMNNYSGMYKEQLYDRQIYKYPPYFRIIKLTLKHRDYDKLKEGSMWMYQVLSQNLNIPVLGPEEPAINRIRNEYIRTILIKIPQNMPLAGTKKTIQKMLNSFEAVAQYRAIKLIINVDFY</sequence>
<keyword evidence="3 12" id="KW-0479">Metal-binding</keyword>
<dbReference type="FunFam" id="3.40.50.300:FF:000489">
    <property type="entry name" value="Primosome assembly protein PriA"/>
    <property type="match status" value="1"/>
</dbReference>
<dbReference type="AlphaFoldDB" id="A0A2V4BV89"/>
<dbReference type="SMART" id="SM00487">
    <property type="entry name" value="DEXDc"/>
    <property type="match status" value="1"/>
</dbReference>
<evidence type="ECO:0000256" key="12">
    <source>
        <dbReference type="HAMAP-Rule" id="MF_00983"/>
    </source>
</evidence>
<evidence type="ECO:0000256" key="6">
    <source>
        <dbReference type="ARBA" id="ARBA00022806"/>
    </source>
</evidence>
<comment type="function">
    <text evidence="12">Initiates the restart of stalled replication forks, which reloads the replicative helicase on sites other than the origin of replication. Recognizes and binds to abandoned replication forks and remodels them to uncover a helicase loading site. Promotes assembly of the primosome at these replication forks.</text>
</comment>
<comment type="catalytic activity">
    <reaction evidence="11 12">
        <text>ATP + H2O = ADP + phosphate + H(+)</text>
        <dbReference type="Rhea" id="RHEA:13065"/>
        <dbReference type="ChEBI" id="CHEBI:15377"/>
        <dbReference type="ChEBI" id="CHEBI:15378"/>
        <dbReference type="ChEBI" id="CHEBI:30616"/>
        <dbReference type="ChEBI" id="CHEBI:43474"/>
        <dbReference type="ChEBI" id="CHEBI:456216"/>
        <dbReference type="EC" id="5.6.2.4"/>
    </reaction>
</comment>
<comment type="subunit">
    <text evidence="12">Component of the replication restart primosome.</text>
</comment>
<dbReference type="PANTHER" id="PTHR30580:SF0">
    <property type="entry name" value="PRIMOSOMAL PROTEIN N"/>
    <property type="match status" value="1"/>
</dbReference>
<evidence type="ECO:0000256" key="11">
    <source>
        <dbReference type="ARBA" id="ARBA00048988"/>
    </source>
</evidence>
<dbReference type="GO" id="GO:0006270">
    <property type="term" value="P:DNA replication initiation"/>
    <property type="evidence" value="ECO:0007669"/>
    <property type="project" value="TreeGrafter"/>
</dbReference>
<feature type="binding site" evidence="12">
    <location>
        <position position="526"/>
    </location>
    <ligand>
        <name>Zn(2+)</name>
        <dbReference type="ChEBI" id="CHEBI:29105"/>
        <label>1</label>
    </ligand>
</feature>
<comment type="caution">
    <text evidence="15">The sequence shown here is derived from an EMBL/GenBank/DDBJ whole genome shotgun (WGS) entry which is preliminary data.</text>
</comment>
<dbReference type="InterPro" id="IPR014001">
    <property type="entry name" value="Helicase_ATP-bd"/>
</dbReference>
<dbReference type="CDD" id="cd17929">
    <property type="entry name" value="DEXHc_priA"/>
    <property type="match status" value="1"/>
</dbReference>
<dbReference type="GO" id="GO:0016887">
    <property type="term" value="F:ATP hydrolysis activity"/>
    <property type="evidence" value="ECO:0007669"/>
    <property type="project" value="RHEA"/>
</dbReference>
<evidence type="ECO:0000256" key="9">
    <source>
        <dbReference type="ARBA" id="ARBA00023125"/>
    </source>
</evidence>
<dbReference type="InterPro" id="IPR041236">
    <property type="entry name" value="PriA_C"/>
</dbReference>
<dbReference type="PANTHER" id="PTHR30580">
    <property type="entry name" value="PRIMOSOMAL PROTEIN N"/>
    <property type="match status" value="1"/>
</dbReference>
<dbReference type="GO" id="GO:1990077">
    <property type="term" value="C:primosome complex"/>
    <property type="evidence" value="ECO:0007669"/>
    <property type="project" value="UniProtKB-UniRule"/>
</dbReference>
<feature type="domain" description="Helicase ATP-binding" evidence="13">
    <location>
        <begin position="291"/>
        <end position="460"/>
    </location>
</feature>
<proteinExistence type="inferred from homology"/>
<feature type="domain" description="Helicase C-terminal" evidence="14">
    <location>
        <begin position="536"/>
        <end position="725"/>
    </location>
</feature>
<evidence type="ECO:0000259" key="14">
    <source>
        <dbReference type="PROSITE" id="PS51194"/>
    </source>
</evidence>
<dbReference type="SMART" id="SM00490">
    <property type="entry name" value="HELICc"/>
    <property type="match status" value="1"/>
</dbReference>
<evidence type="ECO:0000256" key="8">
    <source>
        <dbReference type="ARBA" id="ARBA00022840"/>
    </source>
</evidence>
<feature type="binding site" evidence="12">
    <location>
        <position position="566"/>
    </location>
    <ligand>
        <name>Zn(2+)</name>
        <dbReference type="ChEBI" id="CHEBI:29105"/>
        <label>1</label>
    </ligand>
</feature>
<keyword evidence="5 12" id="KW-0378">Hydrolase</keyword>
<dbReference type="Gene3D" id="3.40.50.300">
    <property type="entry name" value="P-loop containing nucleotide triphosphate hydrolases"/>
    <property type="match status" value="2"/>
</dbReference>
<comment type="similarity">
    <text evidence="12">Belongs to the helicase family. PriA subfamily.</text>
</comment>
<dbReference type="OrthoDB" id="9759544at2"/>
<dbReference type="GO" id="GO:0008270">
    <property type="term" value="F:zinc ion binding"/>
    <property type="evidence" value="ECO:0007669"/>
    <property type="project" value="UniProtKB-UniRule"/>
</dbReference>
<dbReference type="FunFam" id="3.40.1440.60:FF:000001">
    <property type="entry name" value="Primosomal protein N"/>
    <property type="match status" value="1"/>
</dbReference>
<keyword evidence="9 12" id="KW-0238">DNA-binding</keyword>
<keyword evidence="16" id="KW-1185">Reference proteome</keyword>
<keyword evidence="2 12" id="KW-0235">DNA replication</keyword>
<evidence type="ECO:0000256" key="1">
    <source>
        <dbReference type="ARBA" id="ARBA00022515"/>
    </source>
</evidence>
<dbReference type="GO" id="GO:0005524">
    <property type="term" value="F:ATP binding"/>
    <property type="evidence" value="ECO:0007669"/>
    <property type="project" value="UniProtKB-UniRule"/>
</dbReference>
<dbReference type="Pfam" id="PF17764">
    <property type="entry name" value="PriA_3primeBD"/>
    <property type="match status" value="1"/>
</dbReference>
<keyword evidence="4 12" id="KW-0547">Nucleotide-binding</keyword>
<dbReference type="InterPro" id="IPR011545">
    <property type="entry name" value="DEAD/DEAH_box_helicase_dom"/>
</dbReference>
<dbReference type="Pfam" id="PF18319">
    <property type="entry name" value="Zn_ribbon_PriA"/>
    <property type="match status" value="1"/>
</dbReference>
<dbReference type="Gene3D" id="3.40.1440.60">
    <property type="entry name" value="PriA, 3(prime) DNA-binding domain"/>
    <property type="match status" value="1"/>
</dbReference>
<dbReference type="Proteomes" id="UP000247681">
    <property type="component" value="Unassembled WGS sequence"/>
</dbReference>
<dbReference type="PROSITE" id="PS51192">
    <property type="entry name" value="HELICASE_ATP_BIND_1"/>
    <property type="match status" value="1"/>
</dbReference>
<name>A0A2V4BV89_9FLAO</name>
<dbReference type="Pfam" id="PF18074">
    <property type="entry name" value="PriA_C"/>
    <property type="match status" value="1"/>
</dbReference>
<reference evidence="15 16" key="1">
    <citation type="submission" date="2018-05" db="EMBL/GenBank/DDBJ databases">
        <title>Flavobacterium sp. strain IMCC34758, incomplete genome.</title>
        <authorList>
            <person name="Joung Y."/>
        </authorList>
    </citation>
    <scope>NUCLEOTIDE SEQUENCE [LARGE SCALE GENOMIC DNA]</scope>
    <source>
        <strain evidence="15 16">IMCC34758</strain>
    </source>
</reference>
<dbReference type="InterPro" id="IPR001650">
    <property type="entry name" value="Helicase_C-like"/>
</dbReference>
<evidence type="ECO:0000259" key="13">
    <source>
        <dbReference type="PROSITE" id="PS51192"/>
    </source>
</evidence>
<gene>
    <name evidence="12 15" type="primary">priA</name>
    <name evidence="15" type="ORF">DMB68_22945</name>
</gene>
<feature type="binding site" evidence="12">
    <location>
        <position position="553"/>
    </location>
    <ligand>
        <name>Zn(2+)</name>
        <dbReference type="ChEBI" id="CHEBI:29105"/>
        <label>2</label>
    </ligand>
</feature>
<evidence type="ECO:0000256" key="4">
    <source>
        <dbReference type="ARBA" id="ARBA00022741"/>
    </source>
</evidence>
<dbReference type="InterPro" id="IPR005259">
    <property type="entry name" value="PriA"/>
</dbReference>
<evidence type="ECO:0000256" key="5">
    <source>
        <dbReference type="ARBA" id="ARBA00022801"/>
    </source>
</evidence>
<dbReference type="Pfam" id="PF00271">
    <property type="entry name" value="Helicase_C"/>
    <property type="match status" value="1"/>
</dbReference>
<protein>
    <recommendedName>
        <fullName evidence="12">Replication restart protein PriA</fullName>
    </recommendedName>
    <alternativeName>
        <fullName evidence="12">ATP-dependent DNA helicase PriA</fullName>
        <ecNumber evidence="12">5.6.2.4</ecNumber>
    </alternativeName>
    <alternativeName>
        <fullName evidence="12">DNA 3'-5' helicase PriA</fullName>
    </alternativeName>
</protein>
<dbReference type="InterPro" id="IPR041222">
    <property type="entry name" value="PriA_3primeBD"/>
</dbReference>
<dbReference type="SUPFAM" id="SSF52540">
    <property type="entry name" value="P-loop containing nucleoside triphosphate hydrolases"/>
    <property type="match status" value="1"/>
</dbReference>
<dbReference type="InterPro" id="IPR040498">
    <property type="entry name" value="PriA_CRR"/>
</dbReference>
<dbReference type="EMBL" id="QJHL01000010">
    <property type="protein sequence ID" value="PXY42928.1"/>
    <property type="molecule type" value="Genomic_DNA"/>
</dbReference>
<keyword evidence="6 12" id="KW-0347">Helicase</keyword>
<feature type="binding site" evidence="12">
    <location>
        <position position="535"/>
    </location>
    <ligand>
        <name>Zn(2+)</name>
        <dbReference type="ChEBI" id="CHEBI:29105"/>
        <label>2</label>
    </ligand>
</feature>
<dbReference type="GO" id="GO:0006269">
    <property type="term" value="P:DNA replication, synthesis of primer"/>
    <property type="evidence" value="ECO:0007669"/>
    <property type="project" value="UniProtKB-KW"/>
</dbReference>
<evidence type="ECO:0000256" key="10">
    <source>
        <dbReference type="ARBA" id="ARBA00023235"/>
    </source>
</evidence>
<dbReference type="GO" id="GO:0006302">
    <property type="term" value="P:double-strand break repair"/>
    <property type="evidence" value="ECO:0007669"/>
    <property type="project" value="InterPro"/>
</dbReference>
<evidence type="ECO:0000256" key="7">
    <source>
        <dbReference type="ARBA" id="ARBA00022833"/>
    </source>
</evidence>
<comment type="cofactor">
    <cofactor evidence="12">
        <name>Zn(2+)</name>
        <dbReference type="ChEBI" id="CHEBI:29105"/>
    </cofactor>
    <text evidence="12">Binds 2 zinc ions per subunit.</text>
</comment>
<dbReference type="InterPro" id="IPR042115">
    <property type="entry name" value="PriA_3primeBD_sf"/>
</dbReference>
<dbReference type="Pfam" id="PF00270">
    <property type="entry name" value="DEAD"/>
    <property type="match status" value="1"/>
</dbReference>
<dbReference type="EC" id="5.6.2.4" evidence="12"/>
<dbReference type="CDD" id="cd18804">
    <property type="entry name" value="SF2_C_priA"/>
    <property type="match status" value="1"/>
</dbReference>
<feature type="binding site" evidence="12">
    <location>
        <position position="532"/>
    </location>
    <ligand>
        <name>Zn(2+)</name>
        <dbReference type="ChEBI" id="CHEBI:29105"/>
        <label>2</label>
    </ligand>
</feature>
<dbReference type="NCBIfam" id="TIGR00595">
    <property type="entry name" value="priA"/>
    <property type="match status" value="1"/>
</dbReference>
<comment type="catalytic activity">
    <reaction evidence="12">
        <text>Couples ATP hydrolysis with the unwinding of duplex DNA by translocating in the 3'-5' direction.</text>
        <dbReference type="EC" id="5.6.2.4"/>
    </reaction>
</comment>
<dbReference type="PROSITE" id="PS51194">
    <property type="entry name" value="HELICASE_CTER"/>
    <property type="match status" value="1"/>
</dbReference>
<feature type="binding site" evidence="12">
    <location>
        <position position="523"/>
    </location>
    <ligand>
        <name>Zn(2+)</name>
        <dbReference type="ChEBI" id="CHEBI:29105"/>
        <label>1</label>
    </ligand>
</feature>
<keyword evidence="7 12" id="KW-0862">Zinc</keyword>
<evidence type="ECO:0000313" key="15">
    <source>
        <dbReference type="EMBL" id="PXY42928.1"/>
    </source>
</evidence>